<sequence>MAAGLVASPAQAATAAAAGKATTASTAKSAKVSVTAPAASSKDYQGSCPVKVNFSAKIKVPVKGKTELAYRWLHGDGSKGKVQVVKLKGHGTKSVTVKESVTFKGDVKGWEAVQVLGPKKVTSKKGYFSVSCVDLGGVRTDKDVSVSARAWADPSSYAGPCTPGDKIDFTGLISVNQPTWVRYRWILNGDVVDHGKVKVWSKRKVGFGISPRHSQRGWAQLEIVGPDDALSNRAYYKVWCKDSTPAPAVKVSATDLVTATNNIGCKVGAHANVNATGPARVQWTWAVNGESVLKGESVFSTSGSKTVELPDRALTGEAAKGGKITLTVTGPNNSDSITQSYAACEAPKPTASVSAVSVSGTRNDMCKDNRGPGVDFSATLHSTGPTTVKYYWVVNGVKDVNVLERQVNGDLAVTWGVGGTNSSKETKGTIELVVVSPNAASSGVANYSATCPAPAAA</sequence>
<gene>
    <name evidence="1" type="ORF">ACFFV7_15320</name>
</gene>
<evidence type="ECO:0000313" key="2">
    <source>
        <dbReference type="Proteomes" id="UP001589647"/>
    </source>
</evidence>
<proteinExistence type="predicted"/>
<dbReference type="Proteomes" id="UP001589647">
    <property type="component" value="Unassembled WGS sequence"/>
</dbReference>
<name>A0ABV5IE03_9ACTN</name>
<keyword evidence="2" id="KW-1185">Reference proteome</keyword>
<organism evidence="1 2">
    <name type="scientific">Nonomuraea spiralis</name>
    <dbReference type="NCBI Taxonomy" id="46182"/>
    <lineage>
        <taxon>Bacteria</taxon>
        <taxon>Bacillati</taxon>
        <taxon>Actinomycetota</taxon>
        <taxon>Actinomycetes</taxon>
        <taxon>Streptosporangiales</taxon>
        <taxon>Streptosporangiaceae</taxon>
        <taxon>Nonomuraea</taxon>
    </lineage>
</organism>
<dbReference type="RefSeq" id="WP_189651419.1">
    <property type="nucleotide sequence ID" value="NZ_BMRC01000019.1"/>
</dbReference>
<evidence type="ECO:0008006" key="3">
    <source>
        <dbReference type="Google" id="ProtNLM"/>
    </source>
</evidence>
<protein>
    <recommendedName>
        <fullName evidence="3">Ig-like domain-containing protein</fullName>
    </recommendedName>
</protein>
<evidence type="ECO:0000313" key="1">
    <source>
        <dbReference type="EMBL" id="MFB9202567.1"/>
    </source>
</evidence>
<comment type="caution">
    <text evidence="1">The sequence shown here is derived from an EMBL/GenBank/DDBJ whole genome shotgun (WGS) entry which is preliminary data.</text>
</comment>
<dbReference type="EMBL" id="JBHMEI010000009">
    <property type="protein sequence ID" value="MFB9202567.1"/>
    <property type="molecule type" value="Genomic_DNA"/>
</dbReference>
<accession>A0ABV5IE03</accession>
<reference evidence="1 2" key="1">
    <citation type="submission" date="2024-09" db="EMBL/GenBank/DDBJ databases">
        <authorList>
            <person name="Sun Q."/>
            <person name="Mori K."/>
        </authorList>
    </citation>
    <scope>NUCLEOTIDE SEQUENCE [LARGE SCALE GENOMIC DNA]</scope>
    <source>
        <strain evidence="1 2">CCM 3426</strain>
    </source>
</reference>